<evidence type="ECO:0000313" key="4">
    <source>
        <dbReference type="EMBL" id="MBP0725536.1"/>
    </source>
</evidence>
<evidence type="ECO:0000259" key="2">
    <source>
        <dbReference type="Pfam" id="PF04984"/>
    </source>
</evidence>
<accession>A0A940SJJ4</accession>
<dbReference type="Pfam" id="PF04984">
    <property type="entry name" value="Phage_sheath_1"/>
    <property type="match status" value="1"/>
</dbReference>
<dbReference type="EMBL" id="JAGIYQ010000005">
    <property type="protein sequence ID" value="MBP0725536.1"/>
    <property type="molecule type" value="Genomic_DNA"/>
</dbReference>
<dbReference type="AlphaFoldDB" id="A0A940SJJ4"/>
<keyword evidence="5" id="KW-1185">Reference proteome</keyword>
<feature type="domain" description="Tail sheath protein C-terminal" evidence="3">
    <location>
        <begin position="230"/>
        <end position="351"/>
    </location>
</feature>
<dbReference type="RefSeq" id="WP_209405181.1">
    <property type="nucleotide sequence ID" value="NZ_JAGIYQ010000005.1"/>
</dbReference>
<evidence type="ECO:0000313" key="5">
    <source>
        <dbReference type="Proteomes" id="UP000682134"/>
    </source>
</evidence>
<evidence type="ECO:0000256" key="1">
    <source>
        <dbReference type="ARBA" id="ARBA00008005"/>
    </source>
</evidence>
<name>A0A940SJJ4_9BACI</name>
<dbReference type="Gene3D" id="3.40.50.11790">
    <property type="match status" value="1"/>
</dbReference>
<protein>
    <submittedName>
        <fullName evidence="4">Phage tail sheath protein</fullName>
    </submittedName>
</protein>
<comment type="caution">
    <text evidence="4">The sequence shown here is derived from an EMBL/GenBank/DDBJ whole genome shotgun (WGS) entry which is preliminary data.</text>
</comment>
<dbReference type="Pfam" id="PF17482">
    <property type="entry name" value="Phage_sheath_1C"/>
    <property type="match status" value="1"/>
</dbReference>
<feature type="domain" description="Tail sheath protein subtilisin-like" evidence="2">
    <location>
        <begin position="82"/>
        <end position="222"/>
    </location>
</feature>
<dbReference type="Gene3D" id="3.30.1370.220">
    <property type="match status" value="1"/>
</dbReference>
<sequence>MGLPQVNIQFQQLAASAIQRGNRGIICMLLKDTAGLGTYIIQSPTDIPSTISSANQNRIKNALIGNVTTPSKILIRVGNEANWNAGLTWAETVKFDLFVIPEIVAGDLSTVNPWVTTQRQNYKFFRFVSPQNAADKEYIYNFTAANITLKDNTTPTIGDYCARIAGIIAGTPLTQAITYVVLPEVASVESLSNTAAGTRIDNGEVILINDGEKVKIARGVTSLKTLTTSKGAPFQKIKIVEILDLISSDVRKTLEDNWIGDINNSYDNKVILCTVIKGYFESLESQGLLEKGKNFAEIDIKATKTYLTSIGIDISNLTDQQIKEYNTNDKVFLKLTVSPLDAMEDFTLNIYM</sequence>
<gene>
    <name evidence="4" type="ORF">J5Y03_10085</name>
</gene>
<evidence type="ECO:0000259" key="3">
    <source>
        <dbReference type="Pfam" id="PF17482"/>
    </source>
</evidence>
<dbReference type="InterPro" id="IPR035089">
    <property type="entry name" value="Phage_sheath_subtilisin"/>
</dbReference>
<proteinExistence type="inferred from homology"/>
<dbReference type="InterPro" id="IPR020287">
    <property type="entry name" value="Tail_sheath_C"/>
</dbReference>
<dbReference type="Proteomes" id="UP000682134">
    <property type="component" value="Unassembled WGS sequence"/>
</dbReference>
<organism evidence="4 5">
    <name type="scientific">Gottfriedia endophytica</name>
    <dbReference type="NCBI Taxonomy" id="2820819"/>
    <lineage>
        <taxon>Bacteria</taxon>
        <taxon>Bacillati</taxon>
        <taxon>Bacillota</taxon>
        <taxon>Bacilli</taxon>
        <taxon>Bacillales</taxon>
        <taxon>Bacillaceae</taxon>
        <taxon>Gottfriedia</taxon>
    </lineage>
</organism>
<reference evidence="4" key="1">
    <citation type="submission" date="2021-04" db="EMBL/GenBank/DDBJ databases">
        <title>Genome seq and assembly of Bacillus sp.</title>
        <authorList>
            <person name="Chhetri G."/>
        </authorList>
    </citation>
    <scope>NUCLEOTIDE SEQUENCE</scope>
    <source>
        <strain evidence="4">RG28</strain>
    </source>
</reference>
<comment type="similarity">
    <text evidence="1">Belongs to the myoviridae tail sheath protein family.</text>
</comment>